<keyword evidence="1" id="KW-0472">Membrane</keyword>
<protein>
    <recommendedName>
        <fullName evidence="4">Lipoprotein SmpA/OmlA domain-containing protein</fullName>
    </recommendedName>
</protein>
<evidence type="ECO:0000313" key="3">
    <source>
        <dbReference type="Proteomes" id="UP000319383"/>
    </source>
</evidence>
<sequence length="96" mass="10895">MSWKRTFIRSTLIGIAVLGTILGIGIWNFNQPPHAYYAVQNLSRHATKEETIRMLGSPGSVQQNGKVLVYTRLLSWGILYVNLDGEGRYLSYSYDK</sequence>
<gene>
    <name evidence="2" type="ORF">Mal52_17730</name>
</gene>
<evidence type="ECO:0008006" key="4">
    <source>
        <dbReference type="Google" id="ProtNLM"/>
    </source>
</evidence>
<reference evidence="2 3" key="1">
    <citation type="submission" date="2019-02" db="EMBL/GenBank/DDBJ databases">
        <title>Deep-cultivation of Planctomycetes and their phenomic and genomic characterization uncovers novel biology.</title>
        <authorList>
            <person name="Wiegand S."/>
            <person name="Jogler M."/>
            <person name="Boedeker C."/>
            <person name="Pinto D."/>
            <person name="Vollmers J."/>
            <person name="Rivas-Marin E."/>
            <person name="Kohn T."/>
            <person name="Peeters S.H."/>
            <person name="Heuer A."/>
            <person name="Rast P."/>
            <person name="Oberbeckmann S."/>
            <person name="Bunk B."/>
            <person name="Jeske O."/>
            <person name="Meyerdierks A."/>
            <person name="Storesund J.E."/>
            <person name="Kallscheuer N."/>
            <person name="Luecker S."/>
            <person name="Lage O.M."/>
            <person name="Pohl T."/>
            <person name="Merkel B.J."/>
            <person name="Hornburger P."/>
            <person name="Mueller R.-W."/>
            <person name="Bruemmer F."/>
            <person name="Labrenz M."/>
            <person name="Spormann A.M."/>
            <person name="Op den Camp H."/>
            <person name="Overmann J."/>
            <person name="Amann R."/>
            <person name="Jetten M.S.M."/>
            <person name="Mascher T."/>
            <person name="Medema M.H."/>
            <person name="Devos D.P."/>
            <person name="Kaster A.-K."/>
            <person name="Ovreas L."/>
            <person name="Rohde M."/>
            <person name="Galperin M.Y."/>
            <person name="Jogler C."/>
        </authorList>
    </citation>
    <scope>NUCLEOTIDE SEQUENCE [LARGE SCALE GENOMIC DNA]</scope>
    <source>
        <strain evidence="2 3">Mal52</strain>
    </source>
</reference>
<keyword evidence="1" id="KW-1133">Transmembrane helix</keyword>
<dbReference type="AlphaFoldDB" id="A0A517ZLD9"/>
<dbReference type="EMBL" id="CP036276">
    <property type="protein sequence ID" value="QDU43301.1"/>
    <property type="molecule type" value="Genomic_DNA"/>
</dbReference>
<keyword evidence="3" id="KW-1185">Reference proteome</keyword>
<accession>A0A517ZLD9</accession>
<dbReference type="KEGG" id="sdyn:Mal52_17730"/>
<dbReference type="Proteomes" id="UP000319383">
    <property type="component" value="Chromosome"/>
</dbReference>
<keyword evidence="1" id="KW-0812">Transmembrane</keyword>
<feature type="transmembrane region" description="Helical" evidence="1">
    <location>
        <begin position="12"/>
        <end position="29"/>
    </location>
</feature>
<evidence type="ECO:0000313" key="2">
    <source>
        <dbReference type="EMBL" id="QDU43301.1"/>
    </source>
</evidence>
<proteinExistence type="predicted"/>
<organism evidence="2 3">
    <name type="scientific">Symmachiella dynata</name>
    <dbReference type="NCBI Taxonomy" id="2527995"/>
    <lineage>
        <taxon>Bacteria</taxon>
        <taxon>Pseudomonadati</taxon>
        <taxon>Planctomycetota</taxon>
        <taxon>Planctomycetia</taxon>
        <taxon>Planctomycetales</taxon>
        <taxon>Planctomycetaceae</taxon>
        <taxon>Symmachiella</taxon>
    </lineage>
</organism>
<evidence type="ECO:0000256" key="1">
    <source>
        <dbReference type="SAM" id="Phobius"/>
    </source>
</evidence>
<name>A0A517ZLD9_9PLAN</name>